<dbReference type="PANTHER" id="PTHR10745:SF0">
    <property type="entry name" value="GLYCINE--TRNA LIGASE"/>
    <property type="match status" value="1"/>
</dbReference>
<gene>
    <name evidence="2" type="ORF">UJA718_LOCUS39807</name>
</gene>
<keyword evidence="3" id="KW-1185">Reference proteome</keyword>
<protein>
    <recommendedName>
        <fullName evidence="1">Anticodon-binding domain-containing protein</fullName>
    </recommendedName>
</protein>
<organism evidence="2 3">
    <name type="scientific">Rotaria socialis</name>
    <dbReference type="NCBI Taxonomy" id="392032"/>
    <lineage>
        <taxon>Eukaryota</taxon>
        <taxon>Metazoa</taxon>
        <taxon>Spiralia</taxon>
        <taxon>Gnathifera</taxon>
        <taxon>Rotifera</taxon>
        <taxon>Eurotatoria</taxon>
        <taxon>Bdelloidea</taxon>
        <taxon>Philodinida</taxon>
        <taxon>Philodinidae</taxon>
        <taxon>Rotaria</taxon>
    </lineage>
</organism>
<evidence type="ECO:0000259" key="1">
    <source>
        <dbReference type="Pfam" id="PF03129"/>
    </source>
</evidence>
<feature type="domain" description="Anticodon-binding" evidence="1">
    <location>
        <begin position="3"/>
        <end position="64"/>
    </location>
</feature>
<name>A0A821MK25_9BILA</name>
<dbReference type="Gene3D" id="3.40.50.800">
    <property type="entry name" value="Anticodon-binding domain"/>
    <property type="match status" value="1"/>
</dbReference>
<reference evidence="2" key="1">
    <citation type="submission" date="2021-02" db="EMBL/GenBank/DDBJ databases">
        <authorList>
            <person name="Nowell W R."/>
        </authorList>
    </citation>
    <scope>NUCLEOTIDE SEQUENCE</scope>
</reference>
<dbReference type="InterPro" id="IPR027031">
    <property type="entry name" value="Gly-tRNA_synthase/POLG2"/>
</dbReference>
<dbReference type="InterPro" id="IPR036621">
    <property type="entry name" value="Anticodon-bd_dom_sf"/>
</dbReference>
<dbReference type="InterPro" id="IPR004154">
    <property type="entry name" value="Anticodon-bd"/>
</dbReference>
<dbReference type="SUPFAM" id="SSF52954">
    <property type="entry name" value="Class II aaRS ABD-related"/>
    <property type="match status" value="1"/>
</dbReference>
<dbReference type="Proteomes" id="UP000663873">
    <property type="component" value="Unassembled WGS sequence"/>
</dbReference>
<evidence type="ECO:0000313" key="2">
    <source>
        <dbReference type="EMBL" id="CAF4768833.1"/>
    </source>
</evidence>
<dbReference type="GO" id="GO:0004820">
    <property type="term" value="F:glycine-tRNA ligase activity"/>
    <property type="evidence" value="ECO:0007669"/>
    <property type="project" value="TreeGrafter"/>
</dbReference>
<evidence type="ECO:0000313" key="3">
    <source>
        <dbReference type="Proteomes" id="UP000663873"/>
    </source>
</evidence>
<dbReference type="GO" id="GO:0005739">
    <property type="term" value="C:mitochondrion"/>
    <property type="evidence" value="ECO:0007669"/>
    <property type="project" value="TreeGrafter"/>
</dbReference>
<sequence>ALLTQGGISHKIDTSSGSIGRRYSRSDEIAVPFAITIDFDTLKEPFTVTLRDRDTFKQIRAKTSQSIF</sequence>
<dbReference type="PANTHER" id="PTHR10745">
    <property type="entry name" value="GLYCYL-TRNA SYNTHETASE/DNA POLYMERASE SUBUNIT GAMMA-2"/>
    <property type="match status" value="1"/>
</dbReference>
<dbReference type="AlphaFoldDB" id="A0A821MK25"/>
<dbReference type="EMBL" id="CAJOBP010042802">
    <property type="protein sequence ID" value="CAF4768833.1"/>
    <property type="molecule type" value="Genomic_DNA"/>
</dbReference>
<dbReference type="GO" id="GO:0070150">
    <property type="term" value="P:mitochondrial glycyl-tRNA aminoacylation"/>
    <property type="evidence" value="ECO:0007669"/>
    <property type="project" value="TreeGrafter"/>
</dbReference>
<proteinExistence type="predicted"/>
<comment type="caution">
    <text evidence="2">The sequence shown here is derived from an EMBL/GenBank/DDBJ whole genome shotgun (WGS) entry which is preliminary data.</text>
</comment>
<accession>A0A821MK25</accession>
<feature type="non-terminal residue" evidence="2">
    <location>
        <position position="1"/>
    </location>
</feature>
<dbReference type="Pfam" id="PF03129">
    <property type="entry name" value="HGTP_anticodon"/>
    <property type="match status" value="1"/>
</dbReference>